<protein>
    <recommendedName>
        <fullName evidence="1">J domain-containing protein</fullName>
    </recommendedName>
</protein>
<dbReference type="AlphaFoldDB" id="A0A1H0JWD8"/>
<feature type="domain" description="J" evidence="1">
    <location>
        <begin position="278"/>
        <end position="334"/>
    </location>
</feature>
<evidence type="ECO:0000313" key="3">
    <source>
        <dbReference type="Proteomes" id="UP000199073"/>
    </source>
</evidence>
<organism evidence="2 3">
    <name type="scientific">Desulforhopalus singaporensis</name>
    <dbReference type="NCBI Taxonomy" id="91360"/>
    <lineage>
        <taxon>Bacteria</taxon>
        <taxon>Pseudomonadati</taxon>
        <taxon>Thermodesulfobacteriota</taxon>
        <taxon>Desulfobulbia</taxon>
        <taxon>Desulfobulbales</taxon>
        <taxon>Desulfocapsaceae</taxon>
        <taxon>Desulforhopalus</taxon>
    </lineage>
</organism>
<reference evidence="2 3" key="1">
    <citation type="submission" date="2016-10" db="EMBL/GenBank/DDBJ databases">
        <authorList>
            <person name="de Groot N.N."/>
        </authorList>
    </citation>
    <scope>NUCLEOTIDE SEQUENCE [LARGE SCALE GENOMIC DNA]</scope>
    <source>
        <strain evidence="2 3">DSM 12130</strain>
    </source>
</reference>
<dbReference type="Gene3D" id="1.10.287.110">
    <property type="entry name" value="DnaJ domain"/>
    <property type="match status" value="1"/>
</dbReference>
<sequence>MYLAEIYKNGTFIYQIRQSYSRDGRGFDHRLVFDLGDDPRRYLHHYDDYVVLFATVLVDAVSAAGAEDPEAMLEQLLWRFLPQQVRTRFDLFSARKAAPATRLSPTELEQIGAQVHLFDRRRLYYLRYGAVDQSRLYRLHEKCCRPLLGQSRDEREFYFVQEEKVLDPGSYFQYVYAIFNLQKHFTQSFASWMPEALAFEEISEYLITAVCCLQGDETFWQKKTETDSLHPHLARYLIMFFDFAPGPRSFISDFARAFMNSHRQFRWPEHKTGATAEQIRRLLGVDSFAVKKMTREELNRLYRQKAMQLHPDKGGDHELFIELTEVYRMLVKSK</sequence>
<dbReference type="Proteomes" id="UP000199073">
    <property type="component" value="Unassembled WGS sequence"/>
</dbReference>
<dbReference type="SUPFAM" id="SSF46565">
    <property type="entry name" value="Chaperone J-domain"/>
    <property type="match status" value="1"/>
</dbReference>
<name>A0A1H0JWD8_9BACT</name>
<dbReference type="RefSeq" id="WP_092219155.1">
    <property type="nucleotide sequence ID" value="NZ_FNJI01000002.1"/>
</dbReference>
<dbReference type="InterPro" id="IPR036869">
    <property type="entry name" value="J_dom_sf"/>
</dbReference>
<accession>A0A1H0JWD8</accession>
<dbReference type="CDD" id="cd06257">
    <property type="entry name" value="DnaJ"/>
    <property type="match status" value="1"/>
</dbReference>
<dbReference type="EMBL" id="FNJI01000002">
    <property type="protein sequence ID" value="SDO47986.1"/>
    <property type="molecule type" value="Genomic_DNA"/>
</dbReference>
<gene>
    <name evidence="2" type="ORF">SAMN05660330_00351</name>
</gene>
<dbReference type="PROSITE" id="PS50076">
    <property type="entry name" value="DNAJ_2"/>
    <property type="match status" value="1"/>
</dbReference>
<dbReference type="STRING" id="91360.SAMN05660330_00351"/>
<dbReference type="InterPro" id="IPR001623">
    <property type="entry name" value="DnaJ_domain"/>
</dbReference>
<proteinExistence type="predicted"/>
<evidence type="ECO:0000259" key="1">
    <source>
        <dbReference type="PROSITE" id="PS50076"/>
    </source>
</evidence>
<dbReference type="OrthoDB" id="9775658at2"/>
<keyword evidence="3" id="KW-1185">Reference proteome</keyword>
<evidence type="ECO:0000313" key="2">
    <source>
        <dbReference type="EMBL" id="SDO47986.1"/>
    </source>
</evidence>